<dbReference type="Pfam" id="PF00462">
    <property type="entry name" value="Glutaredoxin"/>
    <property type="match status" value="1"/>
</dbReference>
<comment type="caution">
    <text evidence="6">The sequence shown here is derived from an EMBL/GenBank/DDBJ whole genome shotgun (WGS) entry which is preliminary data.</text>
</comment>
<dbReference type="Pfam" id="PF08534">
    <property type="entry name" value="Redoxin"/>
    <property type="match status" value="1"/>
</dbReference>
<dbReference type="InterPro" id="IPR011767">
    <property type="entry name" value="GLR_AS"/>
</dbReference>
<dbReference type="EMBL" id="JBGUAW010000001">
    <property type="protein sequence ID" value="MFA9459540.1"/>
    <property type="molecule type" value="Genomic_DNA"/>
</dbReference>
<evidence type="ECO:0000313" key="7">
    <source>
        <dbReference type="Proteomes" id="UP001575181"/>
    </source>
</evidence>
<gene>
    <name evidence="6" type="ORF">ACERLL_01700</name>
</gene>
<dbReference type="NCBIfam" id="TIGR02190">
    <property type="entry name" value="GlrX-dom"/>
    <property type="match status" value="1"/>
</dbReference>
<keyword evidence="4" id="KW-0676">Redox-active center</keyword>
<dbReference type="InterPro" id="IPR036249">
    <property type="entry name" value="Thioredoxin-like_sf"/>
</dbReference>
<protein>
    <submittedName>
        <fullName evidence="6">Glutathione peroxidase</fullName>
    </submittedName>
</protein>
<dbReference type="PROSITE" id="PS51354">
    <property type="entry name" value="GLUTAREDOXIN_2"/>
    <property type="match status" value="1"/>
</dbReference>
<dbReference type="InterPro" id="IPR014025">
    <property type="entry name" value="Glutaredoxin_subgr"/>
</dbReference>
<evidence type="ECO:0000256" key="4">
    <source>
        <dbReference type="ARBA" id="ARBA00023284"/>
    </source>
</evidence>
<dbReference type="InterPro" id="IPR002109">
    <property type="entry name" value="Glutaredoxin"/>
</dbReference>
<reference evidence="6 7" key="1">
    <citation type="submission" date="2024-08" db="EMBL/GenBank/DDBJ databases">
        <title>Whole-genome sequencing of halo(alkali)philic microorganisms from hypersaline lakes.</title>
        <authorList>
            <person name="Sorokin D.Y."/>
            <person name="Merkel A.Y."/>
            <person name="Messina E."/>
            <person name="Yakimov M."/>
        </authorList>
    </citation>
    <scope>NUCLEOTIDE SEQUENCE [LARGE SCALE GENOMIC DNA]</scope>
    <source>
        <strain evidence="6 7">Cl-TMA</strain>
    </source>
</reference>
<dbReference type="PANTHER" id="PTHR10430:SF16">
    <property type="entry name" value="PEROXIREDOXIN-5, MITOCHONDRIAL"/>
    <property type="match status" value="1"/>
</dbReference>
<dbReference type="PROSITE" id="PS51352">
    <property type="entry name" value="THIOREDOXIN_2"/>
    <property type="match status" value="1"/>
</dbReference>
<keyword evidence="3" id="KW-1015">Disulfide bond</keyword>
<dbReference type="InterPro" id="IPR037944">
    <property type="entry name" value="PRX5-like"/>
</dbReference>
<dbReference type="PANTHER" id="PTHR10430">
    <property type="entry name" value="PEROXIREDOXIN"/>
    <property type="match status" value="1"/>
</dbReference>
<dbReference type="InterPro" id="IPR013766">
    <property type="entry name" value="Thioredoxin_domain"/>
</dbReference>
<evidence type="ECO:0000256" key="2">
    <source>
        <dbReference type="ARBA" id="ARBA00023002"/>
    </source>
</evidence>
<feature type="domain" description="Thioredoxin" evidence="5">
    <location>
        <begin position="4"/>
        <end position="168"/>
    </location>
</feature>
<organism evidence="6 7">
    <name type="scientific">Thiohalorhabdus methylotrophus</name>
    <dbReference type="NCBI Taxonomy" id="3242694"/>
    <lineage>
        <taxon>Bacteria</taxon>
        <taxon>Pseudomonadati</taxon>
        <taxon>Pseudomonadota</taxon>
        <taxon>Gammaproteobacteria</taxon>
        <taxon>Thiohalorhabdales</taxon>
        <taxon>Thiohalorhabdaceae</taxon>
        <taxon>Thiohalorhabdus</taxon>
    </lineage>
</organism>
<dbReference type="Gene3D" id="3.40.30.10">
    <property type="entry name" value="Glutaredoxin"/>
    <property type="match status" value="2"/>
</dbReference>
<keyword evidence="1 6" id="KW-0575">Peroxidase</keyword>
<accession>A0ABV4TSK5</accession>
<dbReference type="Proteomes" id="UP001575181">
    <property type="component" value="Unassembled WGS sequence"/>
</dbReference>
<dbReference type="RefSeq" id="WP_373654323.1">
    <property type="nucleotide sequence ID" value="NZ_JBGUAW010000001.1"/>
</dbReference>
<evidence type="ECO:0000259" key="5">
    <source>
        <dbReference type="PROSITE" id="PS51352"/>
    </source>
</evidence>
<dbReference type="CDD" id="cd03013">
    <property type="entry name" value="PRX5_like"/>
    <property type="match status" value="1"/>
</dbReference>
<sequence>MADKREGQRVPQVTFKTRQQGDWVDVSSSEVFDGKTVVVFALPGAFTPTCSGSHVPRFNELAPSFRANGVDDIVCLSVNDAFVMNAWKEDQGADEITFLPDGNGEFTRGMDMMVDKDDLGFGPRSWRYAMVVRDGVIEKMFVEPDVPGDPYEVSDADTVLDYLNPEAERPTVVTLFTKPGCPYCARAKADLEKHGVDYEEVELSREVTIRSVRAICGAETVPQAFVSGERIGGSEAIAEWLEKRKAA</sequence>
<proteinExistence type="predicted"/>
<evidence type="ECO:0000313" key="6">
    <source>
        <dbReference type="EMBL" id="MFA9459540.1"/>
    </source>
</evidence>
<keyword evidence="7" id="KW-1185">Reference proteome</keyword>
<dbReference type="PRINTS" id="PR00160">
    <property type="entry name" value="GLUTAREDOXIN"/>
</dbReference>
<evidence type="ECO:0000256" key="1">
    <source>
        <dbReference type="ARBA" id="ARBA00022559"/>
    </source>
</evidence>
<dbReference type="SUPFAM" id="SSF52833">
    <property type="entry name" value="Thioredoxin-like"/>
    <property type="match status" value="1"/>
</dbReference>
<dbReference type="PROSITE" id="PS00195">
    <property type="entry name" value="GLUTAREDOXIN_1"/>
    <property type="match status" value="1"/>
</dbReference>
<dbReference type="InterPro" id="IPR013740">
    <property type="entry name" value="Redoxin"/>
</dbReference>
<evidence type="ECO:0000256" key="3">
    <source>
        <dbReference type="ARBA" id="ARBA00023157"/>
    </source>
</evidence>
<dbReference type="InterPro" id="IPR011906">
    <property type="entry name" value="Glutaredoxin_dom"/>
</dbReference>
<keyword evidence="2" id="KW-0560">Oxidoreductase</keyword>
<dbReference type="GO" id="GO:0004601">
    <property type="term" value="F:peroxidase activity"/>
    <property type="evidence" value="ECO:0007669"/>
    <property type="project" value="UniProtKB-KW"/>
</dbReference>
<name>A0ABV4TSK5_9GAMM</name>